<organism evidence="1 2">
    <name type="scientific">Subtercola boreus</name>
    <dbReference type="NCBI Taxonomy" id="120213"/>
    <lineage>
        <taxon>Bacteria</taxon>
        <taxon>Bacillati</taxon>
        <taxon>Actinomycetota</taxon>
        <taxon>Actinomycetes</taxon>
        <taxon>Micrococcales</taxon>
        <taxon>Microbacteriaceae</taxon>
        <taxon>Subtercola</taxon>
    </lineage>
</organism>
<dbReference type="RefSeq" id="WP_116412317.1">
    <property type="nucleotide sequence ID" value="NZ_NBXB01000036.1"/>
</dbReference>
<accession>A0A3E0VTG5</accession>
<dbReference type="OrthoDB" id="5122209at2"/>
<name>A0A3E0VTG5_9MICO</name>
<dbReference type="Proteomes" id="UP000256541">
    <property type="component" value="Unassembled WGS sequence"/>
</dbReference>
<comment type="caution">
    <text evidence="1">The sequence shown here is derived from an EMBL/GenBank/DDBJ whole genome shotgun (WGS) entry which is preliminary data.</text>
</comment>
<dbReference type="EMBL" id="NBXB01000036">
    <property type="protein sequence ID" value="RFA13176.1"/>
    <property type="molecule type" value="Genomic_DNA"/>
</dbReference>
<evidence type="ECO:0000313" key="1">
    <source>
        <dbReference type="EMBL" id="RFA13176.1"/>
    </source>
</evidence>
<dbReference type="AlphaFoldDB" id="A0A3E0VTG5"/>
<evidence type="ECO:0000313" key="2">
    <source>
        <dbReference type="Proteomes" id="UP000256541"/>
    </source>
</evidence>
<proteinExistence type="predicted"/>
<protein>
    <submittedName>
        <fullName evidence="1">Uncharacterized protein</fullName>
    </submittedName>
</protein>
<reference evidence="1 2" key="1">
    <citation type="submission" date="2017-04" db="EMBL/GenBank/DDBJ databases">
        <title>Comparative genome analysis of Subtercola boreus.</title>
        <authorList>
            <person name="Cho Y.-J."/>
            <person name="Cho A."/>
            <person name="Kim O.-S."/>
            <person name="Lee J.-I."/>
        </authorList>
    </citation>
    <scope>NUCLEOTIDE SEQUENCE [LARGE SCALE GENOMIC DNA]</scope>
    <source>
        <strain evidence="1 2">P27479</strain>
    </source>
</reference>
<gene>
    <name evidence="1" type="ORF">B7R22_13855</name>
</gene>
<sequence>MNDDTEDDLPTRLTRLLRNVDGVHTVYATKSLLPSLVGAVVEAVRNDPVGMHLVTVSGDADELTVVACIGVAADEPATMICRRAHDALRDYFTDQNLTPPTTVRVQVGRVG</sequence>